<evidence type="ECO:0000256" key="5">
    <source>
        <dbReference type="ARBA" id="ARBA00022989"/>
    </source>
</evidence>
<evidence type="ECO:0000256" key="10">
    <source>
        <dbReference type="SAM" id="Phobius"/>
    </source>
</evidence>
<evidence type="ECO:0000256" key="6">
    <source>
        <dbReference type="ARBA" id="ARBA00023136"/>
    </source>
</evidence>
<evidence type="ECO:0000256" key="3">
    <source>
        <dbReference type="ARBA" id="ARBA00022500"/>
    </source>
</evidence>
<dbReference type="Pfam" id="PF00672">
    <property type="entry name" value="HAMP"/>
    <property type="match status" value="1"/>
</dbReference>
<proteinExistence type="inferred from homology"/>
<keyword evidence="6 10" id="KW-0472">Membrane</keyword>
<dbReference type="InterPro" id="IPR033479">
    <property type="entry name" value="dCache_1"/>
</dbReference>
<dbReference type="Gene3D" id="3.30.450.20">
    <property type="entry name" value="PAS domain"/>
    <property type="match status" value="1"/>
</dbReference>
<keyword evidence="14" id="KW-1185">Reference proteome</keyword>
<protein>
    <submittedName>
        <fullName evidence="13">Methyl-accepting chemotaxis sensory transducer</fullName>
    </submittedName>
</protein>
<dbReference type="SMART" id="SM00283">
    <property type="entry name" value="MA"/>
    <property type="match status" value="1"/>
</dbReference>
<feature type="transmembrane region" description="Helical" evidence="10">
    <location>
        <begin position="279"/>
        <end position="301"/>
    </location>
</feature>
<dbReference type="GO" id="GO:0005886">
    <property type="term" value="C:plasma membrane"/>
    <property type="evidence" value="ECO:0007669"/>
    <property type="project" value="UniProtKB-SubCell"/>
</dbReference>
<evidence type="ECO:0000256" key="2">
    <source>
        <dbReference type="ARBA" id="ARBA00022475"/>
    </source>
</evidence>
<evidence type="ECO:0000256" key="9">
    <source>
        <dbReference type="PROSITE-ProRule" id="PRU00284"/>
    </source>
</evidence>
<dbReference type="PROSITE" id="PS50111">
    <property type="entry name" value="CHEMOTAXIS_TRANSDUC_2"/>
    <property type="match status" value="1"/>
</dbReference>
<evidence type="ECO:0000256" key="8">
    <source>
        <dbReference type="ARBA" id="ARBA00029447"/>
    </source>
</evidence>
<sequence>MLKSIKGKMMLLIGVVILVLVVTNSWFSFNQSRDVLSNSLFMMAEDSAQKQAEVITKWVNNVVQQLKLLTKTESIRSMDWERQAPILKRAAEQNEGVVSFYVINKQGIYRNEFGSGDVSDREYYKKVRQTRDLVISKPMIDRSTGLETVAIVYPIFDEANNMIGVLGVDLELSYLHELVEDMRLNGYGYGWIISDDMTTIAHPEEKFLGNQDIFNGDKDLKMIATKMAAGKKGSDTYTLNGVEKGLAYAPIEITNWSVALCVNLDDILAPVNVVRRTSIWIGIIAIIIGLALSYFMAGYFANPVTEVTSFARTIAEGDLTVRKSGSYINRDDEIGTLAQAFNQMLAYFREMIGTVQESSQQVAASSEELSAASDQVGESAEQVGKAIQDVASGAEEQAAQLNETSSNVEEMIQQIRYVSKDADRMESAAKDVMKNIEEGSESVERSIGEVNNVRTDTTEVAGIIQSLGKTSEEIEDIIEIISNIANQTNLLALNAAIEAARAGEAGRGFSVVADEIRDLAEETTTSTERISDLIRRIQQNVSAAVDRMDKNIDTVEGSVAAIEENGQVFNEIKEVTKNLIELINQVSYNTRELAKNSDEVSSAIQEVAAVSQEAAGNAEEVAASSEEQLAATDEIVSGARELARVADELARAVDIFKI</sequence>
<feature type="domain" description="Methyl-accepting transducer" evidence="11">
    <location>
        <begin position="372"/>
        <end position="608"/>
    </location>
</feature>
<dbReference type="STRING" id="373903.Hore_04800"/>
<evidence type="ECO:0000256" key="4">
    <source>
        <dbReference type="ARBA" id="ARBA00022692"/>
    </source>
</evidence>
<organism evidence="13 14">
    <name type="scientific">Halothermothrix orenii (strain H 168 / OCM 544 / DSM 9562)</name>
    <dbReference type="NCBI Taxonomy" id="373903"/>
    <lineage>
        <taxon>Bacteria</taxon>
        <taxon>Bacillati</taxon>
        <taxon>Bacillota</taxon>
        <taxon>Clostridia</taxon>
        <taxon>Halanaerobiales</taxon>
        <taxon>Halothermotrichaceae</taxon>
        <taxon>Halothermothrix</taxon>
    </lineage>
</organism>
<dbReference type="CDD" id="cd12914">
    <property type="entry name" value="PDC1_DGC_like"/>
    <property type="match status" value="1"/>
</dbReference>
<keyword evidence="7 9" id="KW-0807">Transducer</keyword>
<evidence type="ECO:0000313" key="13">
    <source>
        <dbReference type="EMBL" id="ACL69238.1"/>
    </source>
</evidence>
<comment type="similarity">
    <text evidence="8">Belongs to the methyl-accepting chemotaxis (MCP) protein family.</text>
</comment>
<dbReference type="GO" id="GO:0007165">
    <property type="term" value="P:signal transduction"/>
    <property type="evidence" value="ECO:0007669"/>
    <property type="project" value="UniProtKB-KW"/>
</dbReference>
<dbReference type="InterPro" id="IPR003660">
    <property type="entry name" value="HAMP_dom"/>
</dbReference>
<dbReference type="InterPro" id="IPR029151">
    <property type="entry name" value="Sensor-like_sf"/>
</dbReference>
<gene>
    <name evidence="13" type="ordered locus">Hore_04800</name>
</gene>
<dbReference type="PANTHER" id="PTHR32089:SF112">
    <property type="entry name" value="LYSOZYME-LIKE PROTEIN-RELATED"/>
    <property type="match status" value="1"/>
</dbReference>
<dbReference type="RefSeq" id="WP_012635426.1">
    <property type="nucleotide sequence ID" value="NC_011899.1"/>
</dbReference>
<keyword evidence="5 10" id="KW-1133">Transmembrane helix</keyword>
<evidence type="ECO:0000313" key="14">
    <source>
        <dbReference type="Proteomes" id="UP000000719"/>
    </source>
</evidence>
<dbReference type="InterPro" id="IPR004089">
    <property type="entry name" value="MCPsignal_dom"/>
</dbReference>
<dbReference type="HOGENOM" id="CLU_000445_107_19_9"/>
<dbReference type="SMART" id="SM00304">
    <property type="entry name" value="HAMP"/>
    <property type="match status" value="1"/>
</dbReference>
<dbReference type="SUPFAM" id="SSF58104">
    <property type="entry name" value="Methyl-accepting chemotaxis protein (MCP) signaling domain"/>
    <property type="match status" value="1"/>
</dbReference>
<dbReference type="PROSITE" id="PS50885">
    <property type="entry name" value="HAMP"/>
    <property type="match status" value="1"/>
</dbReference>
<evidence type="ECO:0000259" key="11">
    <source>
        <dbReference type="PROSITE" id="PS50111"/>
    </source>
</evidence>
<dbReference type="EMBL" id="CP001098">
    <property type="protein sequence ID" value="ACL69238.1"/>
    <property type="molecule type" value="Genomic_DNA"/>
</dbReference>
<name>B8D211_HALOH</name>
<dbReference type="GO" id="GO:0006935">
    <property type="term" value="P:chemotaxis"/>
    <property type="evidence" value="ECO:0007669"/>
    <property type="project" value="UniProtKB-KW"/>
</dbReference>
<dbReference type="SUPFAM" id="SSF103190">
    <property type="entry name" value="Sensory domain-like"/>
    <property type="match status" value="1"/>
</dbReference>
<keyword evidence="4 10" id="KW-0812">Transmembrane</keyword>
<reference evidence="13 14" key="1">
    <citation type="journal article" date="2009" name="PLoS ONE">
        <title>Genome analysis of the anaerobic thermohalophilic bacterium Halothermothrix orenii.</title>
        <authorList>
            <person name="Mavromatis K."/>
            <person name="Ivanova N."/>
            <person name="Anderson I."/>
            <person name="Lykidis A."/>
            <person name="Hooper S.D."/>
            <person name="Sun H."/>
            <person name="Kunin V."/>
            <person name="Lapidus A."/>
            <person name="Hugenholtz P."/>
            <person name="Patel B."/>
            <person name="Kyrpides N.C."/>
        </authorList>
    </citation>
    <scope>NUCLEOTIDE SEQUENCE [LARGE SCALE GENOMIC DNA]</scope>
    <source>
        <strain evidence="14">H 168 / OCM 544 / DSM 9562</strain>
    </source>
</reference>
<keyword evidence="3" id="KW-0145">Chemotaxis</keyword>
<dbReference type="Gene3D" id="1.10.287.950">
    <property type="entry name" value="Methyl-accepting chemotaxis protein"/>
    <property type="match status" value="1"/>
</dbReference>
<dbReference type="OrthoDB" id="597657at2"/>
<feature type="domain" description="HAMP" evidence="12">
    <location>
        <begin position="298"/>
        <end position="353"/>
    </location>
</feature>
<dbReference type="CDD" id="cd06225">
    <property type="entry name" value="HAMP"/>
    <property type="match status" value="1"/>
</dbReference>
<evidence type="ECO:0000256" key="1">
    <source>
        <dbReference type="ARBA" id="ARBA00004651"/>
    </source>
</evidence>
<accession>B8D211</accession>
<dbReference type="AlphaFoldDB" id="B8D211"/>
<comment type="subcellular location">
    <subcellularLocation>
        <location evidence="1">Cell membrane</location>
        <topology evidence="1">Multi-pass membrane protein</topology>
    </subcellularLocation>
</comment>
<dbReference type="KEGG" id="hor:Hore_04800"/>
<dbReference type="Pfam" id="PF00015">
    <property type="entry name" value="MCPsignal"/>
    <property type="match status" value="1"/>
</dbReference>
<dbReference type="eggNOG" id="COG0840">
    <property type="taxonomic scope" value="Bacteria"/>
</dbReference>
<dbReference type="CDD" id="cd12912">
    <property type="entry name" value="PDC2_MCP_like"/>
    <property type="match status" value="1"/>
</dbReference>
<keyword evidence="2" id="KW-1003">Cell membrane</keyword>
<dbReference type="Pfam" id="PF02743">
    <property type="entry name" value="dCache_1"/>
    <property type="match status" value="1"/>
</dbReference>
<evidence type="ECO:0000256" key="7">
    <source>
        <dbReference type="ARBA" id="ARBA00023224"/>
    </source>
</evidence>
<evidence type="ECO:0000259" key="12">
    <source>
        <dbReference type="PROSITE" id="PS50885"/>
    </source>
</evidence>
<dbReference type="PANTHER" id="PTHR32089">
    <property type="entry name" value="METHYL-ACCEPTING CHEMOTAXIS PROTEIN MCPB"/>
    <property type="match status" value="1"/>
</dbReference>
<dbReference type="Proteomes" id="UP000000719">
    <property type="component" value="Chromosome"/>
</dbReference>